<evidence type="ECO:0000313" key="1">
    <source>
        <dbReference type="EMBL" id="KIM79262.1"/>
    </source>
</evidence>
<dbReference type="Proteomes" id="UP000054166">
    <property type="component" value="Unassembled WGS sequence"/>
</dbReference>
<gene>
    <name evidence="1" type="ORF">PILCRDRAFT_823516</name>
</gene>
<dbReference type="InParanoid" id="A0A0C3BPN5"/>
<name>A0A0C3BPN5_PILCF</name>
<accession>A0A0C3BPN5</accession>
<reference evidence="2" key="2">
    <citation type="submission" date="2015-01" db="EMBL/GenBank/DDBJ databases">
        <title>Evolutionary Origins and Diversification of the Mycorrhizal Mutualists.</title>
        <authorList>
            <consortium name="DOE Joint Genome Institute"/>
            <consortium name="Mycorrhizal Genomics Consortium"/>
            <person name="Kohler A."/>
            <person name="Kuo A."/>
            <person name="Nagy L.G."/>
            <person name="Floudas D."/>
            <person name="Copeland A."/>
            <person name="Barry K.W."/>
            <person name="Cichocki N."/>
            <person name="Veneault-Fourrey C."/>
            <person name="LaButti K."/>
            <person name="Lindquist E.A."/>
            <person name="Lipzen A."/>
            <person name="Lundell T."/>
            <person name="Morin E."/>
            <person name="Murat C."/>
            <person name="Riley R."/>
            <person name="Ohm R."/>
            <person name="Sun H."/>
            <person name="Tunlid A."/>
            <person name="Henrissat B."/>
            <person name="Grigoriev I.V."/>
            <person name="Hibbett D.S."/>
            <person name="Martin F."/>
        </authorList>
    </citation>
    <scope>NUCLEOTIDE SEQUENCE [LARGE SCALE GENOMIC DNA]</scope>
    <source>
        <strain evidence="2">F 1598</strain>
    </source>
</reference>
<keyword evidence="2" id="KW-1185">Reference proteome</keyword>
<dbReference type="EMBL" id="KN833010">
    <property type="protein sequence ID" value="KIM79262.1"/>
    <property type="molecule type" value="Genomic_DNA"/>
</dbReference>
<dbReference type="AlphaFoldDB" id="A0A0C3BPN5"/>
<sequence>MSGNCWSESYMTIPLAVYLITCRVSISDIRFWHCFIKKATPLSPLILTTHYYFWHSCVALMETIYVDSGEPSYSSTIDVSLHLVAFPPFRRFDRVKAKKRFVWISSNEISRH</sequence>
<reference evidence="1 2" key="1">
    <citation type="submission" date="2014-04" db="EMBL/GenBank/DDBJ databases">
        <authorList>
            <consortium name="DOE Joint Genome Institute"/>
            <person name="Kuo A."/>
            <person name="Tarkka M."/>
            <person name="Buscot F."/>
            <person name="Kohler A."/>
            <person name="Nagy L.G."/>
            <person name="Floudas D."/>
            <person name="Copeland A."/>
            <person name="Barry K.W."/>
            <person name="Cichocki N."/>
            <person name="Veneault-Fourrey C."/>
            <person name="LaButti K."/>
            <person name="Lindquist E.A."/>
            <person name="Lipzen A."/>
            <person name="Lundell T."/>
            <person name="Morin E."/>
            <person name="Murat C."/>
            <person name="Sun H."/>
            <person name="Tunlid A."/>
            <person name="Henrissat B."/>
            <person name="Grigoriev I.V."/>
            <person name="Hibbett D.S."/>
            <person name="Martin F."/>
            <person name="Nordberg H.P."/>
            <person name="Cantor M.N."/>
            <person name="Hua S.X."/>
        </authorList>
    </citation>
    <scope>NUCLEOTIDE SEQUENCE [LARGE SCALE GENOMIC DNA]</scope>
    <source>
        <strain evidence="1 2">F 1598</strain>
    </source>
</reference>
<organism evidence="1 2">
    <name type="scientific">Piloderma croceum (strain F 1598)</name>
    <dbReference type="NCBI Taxonomy" id="765440"/>
    <lineage>
        <taxon>Eukaryota</taxon>
        <taxon>Fungi</taxon>
        <taxon>Dikarya</taxon>
        <taxon>Basidiomycota</taxon>
        <taxon>Agaricomycotina</taxon>
        <taxon>Agaricomycetes</taxon>
        <taxon>Agaricomycetidae</taxon>
        <taxon>Atheliales</taxon>
        <taxon>Atheliaceae</taxon>
        <taxon>Piloderma</taxon>
    </lineage>
</organism>
<protein>
    <submittedName>
        <fullName evidence="1">Uncharacterized protein</fullName>
    </submittedName>
</protein>
<evidence type="ECO:0000313" key="2">
    <source>
        <dbReference type="Proteomes" id="UP000054166"/>
    </source>
</evidence>
<proteinExistence type="predicted"/>
<dbReference type="HOGENOM" id="CLU_2146817_0_0_1"/>